<evidence type="ECO:0000256" key="1">
    <source>
        <dbReference type="SAM" id="Coils"/>
    </source>
</evidence>
<sequence length="118" mass="13578">MLEKPEKNKISVTALAETVGISHSTIYNRYSDIATKIQTHNMSVLIANDNSFKDKLTQTKVDKGKLKNENIRLKEDVQKLVSLNAKYEMDNQKLKREVELLEKRVSDLNIKYGDIKLL</sequence>
<evidence type="ECO:0000313" key="3">
    <source>
        <dbReference type="Proteomes" id="UP001139646"/>
    </source>
</evidence>
<protein>
    <submittedName>
        <fullName evidence="2">Uncharacterized protein</fullName>
    </submittedName>
</protein>
<dbReference type="RefSeq" id="WP_242289471.1">
    <property type="nucleotide sequence ID" value="NZ_JAKKSL010000007.1"/>
</dbReference>
<proteinExistence type="predicted"/>
<evidence type="ECO:0000313" key="2">
    <source>
        <dbReference type="EMBL" id="MCI2286182.1"/>
    </source>
</evidence>
<keyword evidence="1" id="KW-0175">Coiled coil</keyword>
<dbReference type="Gene3D" id="1.20.5.340">
    <property type="match status" value="1"/>
</dbReference>
<feature type="coiled-coil region" evidence="1">
    <location>
        <begin position="77"/>
        <end position="111"/>
    </location>
</feature>
<organism evidence="2 3">
    <name type="scientific">Colwellia maritima</name>
    <dbReference type="NCBI Taxonomy" id="2912588"/>
    <lineage>
        <taxon>Bacteria</taxon>
        <taxon>Pseudomonadati</taxon>
        <taxon>Pseudomonadota</taxon>
        <taxon>Gammaproteobacteria</taxon>
        <taxon>Alteromonadales</taxon>
        <taxon>Colwelliaceae</taxon>
        <taxon>Colwellia</taxon>
    </lineage>
</organism>
<accession>A0ABS9X8T9</accession>
<dbReference type="Proteomes" id="UP001139646">
    <property type="component" value="Unassembled WGS sequence"/>
</dbReference>
<name>A0ABS9X8T9_9GAMM</name>
<gene>
    <name evidence="2" type="ORF">L3081_25550</name>
</gene>
<keyword evidence="3" id="KW-1185">Reference proteome</keyword>
<comment type="caution">
    <text evidence="2">The sequence shown here is derived from an EMBL/GenBank/DDBJ whole genome shotgun (WGS) entry which is preliminary data.</text>
</comment>
<reference evidence="2" key="1">
    <citation type="submission" date="2022-01" db="EMBL/GenBank/DDBJ databases">
        <title>Colwellia maritima, isolated from seawater.</title>
        <authorList>
            <person name="Kristyanto S."/>
            <person name="Jung J."/>
            <person name="Jeon C.O."/>
        </authorList>
    </citation>
    <scope>NUCLEOTIDE SEQUENCE</scope>
    <source>
        <strain evidence="2">MSW7</strain>
    </source>
</reference>
<dbReference type="EMBL" id="JAKKSL010000007">
    <property type="protein sequence ID" value="MCI2286182.1"/>
    <property type="molecule type" value="Genomic_DNA"/>
</dbReference>